<dbReference type="AlphaFoldDB" id="A0A1B7N0D5"/>
<dbReference type="EMBL" id="KV448301">
    <property type="protein sequence ID" value="OAX38313.1"/>
    <property type="molecule type" value="Genomic_DNA"/>
</dbReference>
<organism evidence="2 3">
    <name type="scientific">Rhizopogon vinicolor AM-OR11-026</name>
    <dbReference type="NCBI Taxonomy" id="1314800"/>
    <lineage>
        <taxon>Eukaryota</taxon>
        <taxon>Fungi</taxon>
        <taxon>Dikarya</taxon>
        <taxon>Basidiomycota</taxon>
        <taxon>Agaricomycotina</taxon>
        <taxon>Agaricomycetes</taxon>
        <taxon>Agaricomycetidae</taxon>
        <taxon>Boletales</taxon>
        <taxon>Suillineae</taxon>
        <taxon>Rhizopogonaceae</taxon>
        <taxon>Rhizopogon</taxon>
    </lineage>
</organism>
<protein>
    <submittedName>
        <fullName evidence="2">Uncharacterized protein</fullName>
    </submittedName>
</protein>
<evidence type="ECO:0000313" key="2">
    <source>
        <dbReference type="EMBL" id="OAX38313.1"/>
    </source>
</evidence>
<evidence type="ECO:0000313" key="3">
    <source>
        <dbReference type="Proteomes" id="UP000092154"/>
    </source>
</evidence>
<reference evidence="2 3" key="1">
    <citation type="submission" date="2016-06" db="EMBL/GenBank/DDBJ databases">
        <title>Comparative genomics of the ectomycorrhizal sister species Rhizopogon vinicolor and Rhizopogon vesiculosus (Basidiomycota: Boletales) reveals a divergence of the mating type B locus.</title>
        <authorList>
            <consortium name="DOE Joint Genome Institute"/>
            <person name="Mujic A.B."/>
            <person name="Kuo A."/>
            <person name="Tritt A."/>
            <person name="Lipzen A."/>
            <person name="Chen C."/>
            <person name="Johnson J."/>
            <person name="Sharma A."/>
            <person name="Barry K."/>
            <person name="Grigoriev I.V."/>
            <person name="Spatafora J.W."/>
        </authorList>
    </citation>
    <scope>NUCLEOTIDE SEQUENCE [LARGE SCALE GENOMIC DNA]</scope>
    <source>
        <strain evidence="2 3">AM-OR11-026</strain>
    </source>
</reference>
<keyword evidence="3" id="KW-1185">Reference proteome</keyword>
<dbReference type="Proteomes" id="UP000092154">
    <property type="component" value="Unassembled WGS sequence"/>
</dbReference>
<proteinExistence type="predicted"/>
<name>A0A1B7N0D5_9AGAM</name>
<sequence length="67" mass="7396">MTLRALGSNINYDTKQRISLHHNHSTSCSAAHNKRTSYIPNSPPHNLTPNPPSLSFVSSTNFFTSAQ</sequence>
<accession>A0A1B7N0D5</accession>
<feature type="region of interest" description="Disordered" evidence="1">
    <location>
        <begin position="27"/>
        <end position="53"/>
    </location>
</feature>
<gene>
    <name evidence="2" type="ORF">K503DRAFT_770607</name>
</gene>
<evidence type="ECO:0000256" key="1">
    <source>
        <dbReference type="SAM" id="MobiDB-lite"/>
    </source>
</evidence>
<dbReference type="InParanoid" id="A0A1B7N0D5"/>